<dbReference type="CDD" id="cd00043">
    <property type="entry name" value="CYCLIN_SF"/>
    <property type="match status" value="1"/>
</dbReference>
<evidence type="ECO:0000256" key="3">
    <source>
        <dbReference type="PROSITE-ProRule" id="PRU00339"/>
    </source>
</evidence>
<keyword evidence="1" id="KW-0677">Repeat</keyword>
<dbReference type="InterPro" id="IPR011990">
    <property type="entry name" value="TPR-like_helical_dom_sf"/>
</dbReference>
<dbReference type="PANTHER" id="PTHR45586:SF1">
    <property type="entry name" value="LIPOPOLYSACCHARIDE ASSEMBLY PROTEIN B"/>
    <property type="match status" value="1"/>
</dbReference>
<dbReference type="Proteomes" id="UP001237207">
    <property type="component" value="Unassembled WGS sequence"/>
</dbReference>
<name>A0AAJ1WH89_9BACI</name>
<dbReference type="InterPro" id="IPR019734">
    <property type="entry name" value="TPR_rpt"/>
</dbReference>
<dbReference type="InterPro" id="IPR036915">
    <property type="entry name" value="Cyclin-like_sf"/>
</dbReference>
<dbReference type="Gene3D" id="1.25.40.10">
    <property type="entry name" value="Tetratricopeptide repeat domain"/>
    <property type="match status" value="2"/>
</dbReference>
<evidence type="ECO:0000313" key="5">
    <source>
        <dbReference type="Proteomes" id="UP001237207"/>
    </source>
</evidence>
<gene>
    <name evidence="4" type="ORF">J2S13_002378</name>
</gene>
<dbReference type="RefSeq" id="WP_307257954.1">
    <property type="nucleotide sequence ID" value="NZ_JAUSUC010000031.1"/>
</dbReference>
<dbReference type="SUPFAM" id="SSF48452">
    <property type="entry name" value="TPR-like"/>
    <property type="match status" value="2"/>
</dbReference>
<sequence>MRKDSNIMSETGKIVSFIPTGEYYFSKGLKSYRRRDLKKAKKYFSRAFDLEPLEPIIACQLAIVETELGNYEQSNQLLHLILDELDSFMNECNYFLANNYAHLGMFKEAAEHTTAYLKENPDGEFAEDAEDLLEVIRLDGDLAIETIYEQDELITMQDKAKDLLEMGNFEKAISVLEEIIHKYPEFWSAYNNLALAYYYLGDLKKSHEILHDVLEKSPGNLHALCNLTVFMYYEKREDELNQLLEVLRKIRPLIPEHQFKLGATFALVGQFEDAYFWLKKLYKAGFQGDASFYYWLSHAAYQTGHQKTAYTVWEHVKEMSPEKEGSEPWNHSSQEKLGYEHHISSIVKRLNSPYEEDRLFGIFLLSVTDDKQKVTSHPDFCDIETLSIYEKWYLAYVLGMELTGQTEEKFVEMAHETALKLYNRYHPIGHEETGLFLLWFSALPALFEQSYRPGSQDRFAAATEYLWCKFREKKKSQKEIAEIYHISPSTLRKYVKFIEDLIFQA</sequence>
<dbReference type="SUPFAM" id="SSF47954">
    <property type="entry name" value="Cyclin-like"/>
    <property type="match status" value="1"/>
</dbReference>
<dbReference type="PANTHER" id="PTHR45586">
    <property type="entry name" value="TPR REPEAT-CONTAINING PROTEIN PA4667"/>
    <property type="match status" value="1"/>
</dbReference>
<reference evidence="4" key="1">
    <citation type="submission" date="2023-07" db="EMBL/GenBank/DDBJ databases">
        <title>Genomic Encyclopedia of Type Strains, Phase IV (KMG-IV): sequencing the most valuable type-strain genomes for metagenomic binning, comparative biology and taxonomic classification.</title>
        <authorList>
            <person name="Goeker M."/>
        </authorList>
    </citation>
    <scope>NUCLEOTIDE SEQUENCE</scope>
    <source>
        <strain evidence="4">DSM 23947</strain>
    </source>
</reference>
<dbReference type="PROSITE" id="PS50005">
    <property type="entry name" value="TPR"/>
    <property type="match status" value="2"/>
</dbReference>
<evidence type="ECO:0000313" key="4">
    <source>
        <dbReference type="EMBL" id="MDQ0215957.1"/>
    </source>
</evidence>
<feature type="repeat" description="TPR" evidence="3">
    <location>
        <begin position="21"/>
        <end position="54"/>
    </location>
</feature>
<evidence type="ECO:0000256" key="2">
    <source>
        <dbReference type="ARBA" id="ARBA00022803"/>
    </source>
</evidence>
<organism evidence="4 5">
    <name type="scientific">Oikeobacillus pervagus</name>
    <dbReference type="NCBI Taxonomy" id="1325931"/>
    <lineage>
        <taxon>Bacteria</taxon>
        <taxon>Bacillati</taxon>
        <taxon>Bacillota</taxon>
        <taxon>Bacilli</taxon>
        <taxon>Bacillales</taxon>
        <taxon>Bacillaceae</taxon>
        <taxon>Oikeobacillus</taxon>
    </lineage>
</organism>
<proteinExistence type="predicted"/>
<comment type="caution">
    <text evidence="4">The sequence shown here is derived from an EMBL/GenBank/DDBJ whole genome shotgun (WGS) entry which is preliminary data.</text>
</comment>
<evidence type="ECO:0000256" key="1">
    <source>
        <dbReference type="ARBA" id="ARBA00022737"/>
    </source>
</evidence>
<dbReference type="Gene3D" id="1.10.472.10">
    <property type="entry name" value="Cyclin-like"/>
    <property type="match status" value="1"/>
</dbReference>
<feature type="repeat" description="TPR" evidence="3">
    <location>
        <begin position="187"/>
        <end position="220"/>
    </location>
</feature>
<dbReference type="InterPro" id="IPR051012">
    <property type="entry name" value="CellSynth/LPSAsmb/PSIAsmb"/>
</dbReference>
<keyword evidence="2 3" id="KW-0802">TPR repeat</keyword>
<dbReference type="EMBL" id="JAUSUC010000031">
    <property type="protein sequence ID" value="MDQ0215957.1"/>
    <property type="molecule type" value="Genomic_DNA"/>
</dbReference>
<accession>A0AAJ1WH89</accession>
<dbReference type="AlphaFoldDB" id="A0AAJ1WH89"/>
<dbReference type="Pfam" id="PF13432">
    <property type="entry name" value="TPR_16"/>
    <property type="match status" value="1"/>
</dbReference>
<keyword evidence="5" id="KW-1185">Reference proteome</keyword>
<protein>
    <submittedName>
        <fullName evidence="4">Tetratricopeptide (TPR) repeat protein</fullName>
    </submittedName>
</protein>
<dbReference type="SMART" id="SM00028">
    <property type="entry name" value="TPR"/>
    <property type="match status" value="4"/>
</dbReference>